<dbReference type="InterPro" id="IPR002110">
    <property type="entry name" value="Ankyrin_rpt"/>
</dbReference>
<feature type="compositionally biased region" description="Low complexity" evidence="5">
    <location>
        <begin position="1860"/>
        <end position="1870"/>
    </location>
</feature>
<evidence type="ECO:0000256" key="4">
    <source>
        <dbReference type="SAM" id="Coils"/>
    </source>
</evidence>
<dbReference type="PANTHER" id="PTHR24198:SF165">
    <property type="entry name" value="ANKYRIN REPEAT-CONTAINING PROTEIN-RELATED"/>
    <property type="match status" value="1"/>
</dbReference>
<dbReference type="STRING" id="280699.M1VFR1"/>
<evidence type="ECO:0000256" key="5">
    <source>
        <dbReference type="SAM" id="MobiDB-lite"/>
    </source>
</evidence>
<dbReference type="PROSITE" id="PS50088">
    <property type="entry name" value="ANK_REPEAT"/>
    <property type="match status" value="2"/>
</dbReference>
<feature type="region of interest" description="Disordered" evidence="5">
    <location>
        <begin position="1809"/>
        <end position="2019"/>
    </location>
</feature>
<feature type="region of interest" description="Disordered" evidence="5">
    <location>
        <begin position="148"/>
        <end position="237"/>
    </location>
</feature>
<dbReference type="Gramene" id="CMP188CT">
    <property type="protein sequence ID" value="CMP188CT"/>
    <property type="gene ID" value="CMP188C"/>
</dbReference>
<dbReference type="Proteomes" id="UP000007014">
    <property type="component" value="Chromosome 16"/>
</dbReference>
<organism evidence="6 7">
    <name type="scientific">Cyanidioschyzon merolae (strain NIES-3377 / 10D)</name>
    <name type="common">Unicellular red alga</name>
    <dbReference type="NCBI Taxonomy" id="280699"/>
    <lineage>
        <taxon>Eukaryota</taxon>
        <taxon>Rhodophyta</taxon>
        <taxon>Bangiophyceae</taxon>
        <taxon>Cyanidiales</taxon>
        <taxon>Cyanidiaceae</taxon>
        <taxon>Cyanidioschyzon</taxon>
    </lineage>
</organism>
<dbReference type="PROSITE" id="PS50297">
    <property type="entry name" value="ANK_REP_REGION"/>
    <property type="match status" value="2"/>
</dbReference>
<dbReference type="eggNOG" id="KOG4177">
    <property type="taxonomic scope" value="Eukaryota"/>
</dbReference>
<feature type="region of interest" description="Disordered" evidence="5">
    <location>
        <begin position="442"/>
        <end position="474"/>
    </location>
</feature>
<feature type="coiled-coil region" evidence="4">
    <location>
        <begin position="1397"/>
        <end position="1424"/>
    </location>
</feature>
<dbReference type="SUPFAM" id="SSF48371">
    <property type="entry name" value="ARM repeat"/>
    <property type="match status" value="1"/>
</dbReference>
<gene>
    <name evidence="6" type="ORF">CYME_CMP188C</name>
</gene>
<dbReference type="eggNOG" id="KOG0166">
    <property type="taxonomic scope" value="Eukaryota"/>
</dbReference>
<name>M1VFR1_CYAM1</name>
<feature type="region of interest" description="Disordered" evidence="5">
    <location>
        <begin position="1135"/>
        <end position="1199"/>
    </location>
</feature>
<evidence type="ECO:0000256" key="1">
    <source>
        <dbReference type="ARBA" id="ARBA00022737"/>
    </source>
</evidence>
<keyword evidence="1" id="KW-0677">Repeat</keyword>
<keyword evidence="2 3" id="KW-0040">ANK repeat</keyword>
<sequence>MDKFCSKLSCSDEESARQSSEGRPTLGGEALDFGAPPALPFPPDASLGLCRRLEIHGATCSCVCEAFGNMGSHLDSLVPLNTADVLAKVRSAAKRLATRLDETADEERLRQTCLSLCDLFGDGIHHDLIQAVLDAGVVPRVVRILEPLIDDDGSGSGTTQDADGHTSDAFHSPMQRQRDGAATSRLNEERTAELLETPDRSGDSPGPEMRHSRVTSRDHARASSGHAASTVRKRSRRREVSLGLQSAALQVIGNIACGDDRQTQVIIDCPNALTILRTLLASVEPCIQKECCWIISNITESAHQVQDIVRAGILEPLVGIFSGGHESCDEDAAWVLYNVTASGDPEHIRYLANIGGISALCALILSPAELEVAWKGCATVAAVALHALSNMLTVLPNEMPYRIAAEYGVECLDLLAHGGGRHIEDDENRRQARELLSRHFQGKSVSETAAARRRSANETPMLASLGSQRPSASKMEASANDAQVHLVASGTAGKHAPQICTDESVQTSTYIDEVDYAQACSTATTGGLVQTGSADAERLCECSASEVTLKQLPYGDISDVKQMRNLRACSFCSGLEPRYDVDASDFIGCTRRDKCTALMARAVRVDHNSCLESIIDAWLTMDDVDLVVERLIPDAGKIYVEYQEFVSRICNFLRSVMMETSTLSCAVQMVPPEVGTGTPGTQPPWPSERASSLTASRSVDCEQSTQDRNRCSIITLASQLGRAECLQTILSRMQPLLVPEWRDFLYSSLLAGAAYKGHLNVVQTLLAYWCNSVQENGRTRSMRGSANEGHGTLPLETIDFNALHLAAAAGQYKTCSLLLKGFPEALNLTSSMGHTALSFAALFGYTDVCRLLLEKGADIWSMDTYQRTALHLACVHGRTDTVALLVEHARKVLADQDRDAFTKWLNARTTTGITALHYSIQSRVLACVELLVTNGACIKDRLPNSGPNPLLVLAADADSLEIVQFLLEAGAPVRSVVPLRIRIGDTSDTLSLSSPEDSLHAEIEDFFTPLHVAANKGSLQLVQMLLESGADVNVRGVTGWSALDLAVLNGFDAVASLLLSKGAIVDPHLKIIPSGIVGQMPSAKTLVQIAAMNHRKDLVRMLVERLRVQSLNSESANAGVSSACLVSASPAGGADVSTTCSVEGPDTGQHGAGESVGALDAPNDRGSASVDVSESTGSKKRQESDKDSQRNRELRRRELEANDARERLRDAIQTRSLTKLQDAIGIANRVILQLAASYVKSGSAKLVGPEIGLGAEVERARRVLAALQEQQQRVAADRERLALEARQDAAHRKLLESIASFFSSSDVRVFDKAIRRASKAGLDPSDSVMQSVTELRSRWTEMQDAARGLDDYLNDEHRLGEDAATVVRGLEGIISKAEHALERFSAFSPEAAKCSAAERVRDSIRRAKERANEVQKLVEEKARLFAVEEAKCREICERLDQICAVLRQGRSLVDAPSSLTEAENAIELFAVQVTKSLQDSTLQLRAEEHLEQARRALQKIVRNERKRLRSVATLEDITAIDELIDSVRQLGLKALSADLSSAMEVRERRILQREALADWEEVEARRSSALELDEVLALQSRLEQLGLIEAAEKARQLADHLAREQRAAQTLKTATDEAREALSSYAEVDADSCLQQLLSRAGDSLDRASLEKLRRLRVAIERARKFDSLAEIVHEAQHVYEAFLEIQRERLQRICNCLRAVPLEDVPSLVQLKTALCHDNSEKSESDTGVTRDEARCLVAAQVLREISDRVQVLMNVYANALNVDPENAENSSRGPYSVIPSALVDLRSWLEKATCRCTELHEAARQLQESRATESLMVESNADGASEKARSQTPEVVDVTSKLASPLELGSSVPSEMPSSGERSVSSQRRSGRRARNRRGSASAVPAASESREAASYIESGAERMTASTTVDSHAEDNQARRSTKGKSLSEKKKGGKAGRSADSGIVLTDAGADETESVQRKAGSADPVAEEVSRRATPSLETTHRKRQTAKRAETGESAGTGKQETRPSEGSGIRESGELVAPEAGCPHYYIWTKSNIVVCGKCGDVRISHNQNWLERVKKRTQKKKDQVPAEFLEAVESALLARRRRSTSRSDTNRAPGDEQTAALQNDDSYDSVPYTGPATSTGDDSRASDPHQDRYPRPTSSMFWTTPAAFPIGEMSFVARPSVMERSPSSFQMRQARLGYAAPAESLEMSSRPGTPARPVSPFVNAFPSPGRNVVDGRANTPLYADMILGMPDTRLSVAANGAARSPCVTLYREARAAAATPMGRYPPSLGGDVCDANAGVWLQPGLVAGATTQVPFPNSIHGSGQAAEPSLDPVAHGHPLRDERGHLFGMTDVFHGHGVLNGVDDALLSSSPVGVGDSEFASQNFGFNIDAIVDENPQPRTTSKDKLAVESDSSQYRIF</sequence>
<dbReference type="SMART" id="SM00248">
    <property type="entry name" value="ANK"/>
    <property type="match status" value="9"/>
</dbReference>
<dbReference type="EMBL" id="AP006498">
    <property type="protein sequence ID" value="BAM81817.1"/>
    <property type="molecule type" value="Genomic_DNA"/>
</dbReference>
<dbReference type="GO" id="GO:0005737">
    <property type="term" value="C:cytoplasm"/>
    <property type="evidence" value="ECO:0007669"/>
    <property type="project" value="TreeGrafter"/>
</dbReference>
<dbReference type="OrthoDB" id="5670at2759"/>
<reference evidence="6 7" key="1">
    <citation type="journal article" date="2004" name="Nature">
        <title>Genome sequence of the ultrasmall unicellular red alga Cyanidioschyzon merolae 10D.</title>
        <authorList>
            <person name="Matsuzaki M."/>
            <person name="Misumi O."/>
            <person name="Shin-i T."/>
            <person name="Maruyama S."/>
            <person name="Takahara M."/>
            <person name="Miyagishima S."/>
            <person name="Mori T."/>
            <person name="Nishida K."/>
            <person name="Yagisawa F."/>
            <person name="Nishida K."/>
            <person name="Yoshida Y."/>
            <person name="Nishimura Y."/>
            <person name="Nakao S."/>
            <person name="Kobayashi T."/>
            <person name="Momoyama Y."/>
            <person name="Higashiyama T."/>
            <person name="Minoda A."/>
            <person name="Sano M."/>
            <person name="Nomoto H."/>
            <person name="Oishi K."/>
            <person name="Hayashi H."/>
            <person name="Ohta F."/>
            <person name="Nishizaka S."/>
            <person name="Haga S."/>
            <person name="Miura S."/>
            <person name="Morishita T."/>
            <person name="Kabeya Y."/>
            <person name="Terasawa K."/>
            <person name="Suzuki Y."/>
            <person name="Ishii Y."/>
            <person name="Asakawa S."/>
            <person name="Takano H."/>
            <person name="Ohta N."/>
            <person name="Kuroiwa H."/>
            <person name="Tanaka K."/>
            <person name="Shimizu N."/>
            <person name="Sugano S."/>
            <person name="Sato N."/>
            <person name="Nozaki H."/>
            <person name="Ogasawara N."/>
            <person name="Kohara Y."/>
            <person name="Kuroiwa T."/>
        </authorList>
    </citation>
    <scope>NUCLEOTIDE SEQUENCE [LARGE SCALE GENOMIC DNA]</scope>
    <source>
        <strain evidence="6 7">10D</strain>
    </source>
</reference>
<dbReference type="PANTHER" id="PTHR24198">
    <property type="entry name" value="ANKYRIN REPEAT AND PROTEIN KINASE DOMAIN-CONTAINING PROTEIN"/>
    <property type="match status" value="1"/>
</dbReference>
<feature type="coiled-coil region" evidence="4">
    <location>
        <begin position="1257"/>
        <end position="1284"/>
    </location>
</feature>
<evidence type="ECO:0000313" key="7">
    <source>
        <dbReference type="Proteomes" id="UP000007014"/>
    </source>
</evidence>
<accession>M1VFR1</accession>
<evidence type="ECO:0000313" key="6">
    <source>
        <dbReference type="EMBL" id="BAM81817.1"/>
    </source>
</evidence>
<protein>
    <submittedName>
        <fullName evidence="6">Uncharacterized protein</fullName>
    </submittedName>
</protein>
<feature type="compositionally biased region" description="Basic and acidic residues" evidence="5">
    <location>
        <begin position="1180"/>
        <end position="1199"/>
    </location>
</feature>
<dbReference type="HOGENOM" id="CLU_229223_0_0_1"/>
<feature type="repeat" description="ANK" evidence="3">
    <location>
        <begin position="1005"/>
        <end position="1037"/>
    </location>
</feature>
<dbReference type="Gene3D" id="1.25.40.20">
    <property type="entry name" value="Ankyrin repeat-containing domain"/>
    <property type="match status" value="3"/>
</dbReference>
<dbReference type="PRINTS" id="PR01415">
    <property type="entry name" value="ANKYRIN"/>
</dbReference>
<feature type="compositionally biased region" description="Basic and acidic residues" evidence="5">
    <location>
        <begin position="2129"/>
        <end position="2142"/>
    </location>
</feature>
<keyword evidence="7" id="KW-1185">Reference proteome</keyword>
<feature type="compositionally biased region" description="Basic and acidic residues" evidence="5">
    <location>
        <begin position="186"/>
        <end position="221"/>
    </location>
</feature>
<dbReference type="GeneID" id="16996132"/>
<dbReference type="Pfam" id="PF12796">
    <property type="entry name" value="Ank_2"/>
    <property type="match status" value="3"/>
</dbReference>
<dbReference type="SMART" id="SM00185">
    <property type="entry name" value="ARM"/>
    <property type="match status" value="4"/>
</dbReference>
<feature type="region of interest" description="Disordered" evidence="5">
    <location>
        <begin position="675"/>
        <end position="701"/>
    </location>
</feature>
<feature type="compositionally biased region" description="Polar residues" evidence="5">
    <location>
        <begin position="689"/>
        <end position="701"/>
    </location>
</feature>
<reference evidence="6 7" key="2">
    <citation type="journal article" date="2007" name="BMC Biol.">
        <title>A 100%-complete sequence reveals unusually simple genomic features in the hot-spring red alga Cyanidioschyzon merolae.</title>
        <authorList>
            <person name="Nozaki H."/>
            <person name="Takano H."/>
            <person name="Misumi O."/>
            <person name="Terasawa K."/>
            <person name="Matsuzaki M."/>
            <person name="Maruyama S."/>
            <person name="Nishida K."/>
            <person name="Yagisawa F."/>
            <person name="Yoshida Y."/>
            <person name="Fujiwara T."/>
            <person name="Takio S."/>
            <person name="Tamura K."/>
            <person name="Chung S.J."/>
            <person name="Nakamura S."/>
            <person name="Kuroiwa H."/>
            <person name="Tanaka K."/>
            <person name="Sato N."/>
            <person name="Kuroiwa T."/>
        </authorList>
    </citation>
    <scope>NUCLEOTIDE SEQUENCE [LARGE SCALE GENOMIC DNA]</scope>
    <source>
        <strain evidence="6 7">10D</strain>
    </source>
</reference>
<evidence type="ECO:0000256" key="3">
    <source>
        <dbReference type="PROSITE-ProRule" id="PRU00023"/>
    </source>
</evidence>
<feature type="repeat" description="ANK" evidence="3">
    <location>
        <begin position="832"/>
        <end position="864"/>
    </location>
</feature>
<evidence type="ECO:0000256" key="2">
    <source>
        <dbReference type="ARBA" id="ARBA00023043"/>
    </source>
</evidence>
<keyword evidence="4" id="KW-0175">Coiled coil</keyword>
<feature type="compositionally biased region" description="Basic residues" evidence="5">
    <location>
        <begin position="1871"/>
        <end position="1880"/>
    </location>
</feature>
<feature type="region of interest" description="Disordered" evidence="5">
    <location>
        <begin position="2382"/>
        <end position="2406"/>
    </location>
</feature>
<dbReference type="InterPro" id="IPR000225">
    <property type="entry name" value="Armadillo"/>
</dbReference>
<dbReference type="InterPro" id="IPR016024">
    <property type="entry name" value="ARM-type_fold"/>
</dbReference>
<feature type="region of interest" description="Disordered" evidence="5">
    <location>
        <begin position="2087"/>
        <end position="2148"/>
    </location>
</feature>
<proteinExistence type="predicted"/>
<dbReference type="KEGG" id="cme:CYME_CMP188C"/>
<dbReference type="Gene3D" id="1.25.10.10">
    <property type="entry name" value="Leucine-rich Repeat Variant"/>
    <property type="match status" value="1"/>
</dbReference>
<dbReference type="InterPro" id="IPR011989">
    <property type="entry name" value="ARM-like"/>
</dbReference>
<dbReference type="RefSeq" id="XP_005537853.1">
    <property type="nucleotide sequence ID" value="XM_005537796.1"/>
</dbReference>
<dbReference type="InterPro" id="IPR036770">
    <property type="entry name" value="Ankyrin_rpt-contain_sf"/>
</dbReference>
<dbReference type="SUPFAM" id="SSF48403">
    <property type="entry name" value="Ankyrin repeat"/>
    <property type="match status" value="1"/>
</dbReference>